<comment type="caution">
    <text evidence="2">The sequence shown here is derived from an EMBL/GenBank/DDBJ whole genome shotgun (WGS) entry which is preliminary data.</text>
</comment>
<feature type="region of interest" description="Disordered" evidence="1">
    <location>
        <begin position="281"/>
        <end position="300"/>
    </location>
</feature>
<protein>
    <recommendedName>
        <fullName evidence="4">VWFA domain-containing protein</fullName>
    </recommendedName>
</protein>
<evidence type="ECO:0008006" key="4">
    <source>
        <dbReference type="Google" id="ProtNLM"/>
    </source>
</evidence>
<dbReference type="Proteomes" id="UP000193642">
    <property type="component" value="Unassembled WGS sequence"/>
</dbReference>
<reference evidence="2 3" key="1">
    <citation type="submission" date="2016-07" db="EMBL/GenBank/DDBJ databases">
        <title>Pervasive Adenine N6-methylation of Active Genes in Fungi.</title>
        <authorList>
            <consortium name="DOE Joint Genome Institute"/>
            <person name="Mondo S.J."/>
            <person name="Dannebaum R.O."/>
            <person name="Kuo R.C."/>
            <person name="Labutti K."/>
            <person name="Haridas S."/>
            <person name="Kuo A."/>
            <person name="Salamov A."/>
            <person name="Ahrendt S.R."/>
            <person name="Lipzen A."/>
            <person name="Sullivan W."/>
            <person name="Andreopoulos W.B."/>
            <person name="Clum A."/>
            <person name="Lindquist E."/>
            <person name="Daum C."/>
            <person name="Ramamoorthy G.K."/>
            <person name="Gryganskyi A."/>
            <person name="Culley D."/>
            <person name="Magnuson J.K."/>
            <person name="James T.Y."/>
            <person name="O'Malley M.A."/>
            <person name="Stajich J.E."/>
            <person name="Spatafora J.W."/>
            <person name="Visel A."/>
            <person name="Grigoriev I.V."/>
        </authorList>
    </citation>
    <scope>NUCLEOTIDE SEQUENCE [LARGE SCALE GENOMIC DNA]</scope>
    <source>
        <strain evidence="2 3">JEL800</strain>
    </source>
</reference>
<organism evidence="2 3">
    <name type="scientific">Rhizoclosmatium globosum</name>
    <dbReference type="NCBI Taxonomy" id="329046"/>
    <lineage>
        <taxon>Eukaryota</taxon>
        <taxon>Fungi</taxon>
        <taxon>Fungi incertae sedis</taxon>
        <taxon>Chytridiomycota</taxon>
        <taxon>Chytridiomycota incertae sedis</taxon>
        <taxon>Chytridiomycetes</taxon>
        <taxon>Chytridiales</taxon>
        <taxon>Chytriomycetaceae</taxon>
        <taxon>Rhizoclosmatium</taxon>
    </lineage>
</organism>
<dbReference type="EMBL" id="MCGO01000001">
    <property type="protein sequence ID" value="ORY53617.1"/>
    <property type="molecule type" value="Genomic_DNA"/>
</dbReference>
<dbReference type="SUPFAM" id="SSF53300">
    <property type="entry name" value="vWA-like"/>
    <property type="match status" value="1"/>
</dbReference>
<evidence type="ECO:0000256" key="1">
    <source>
        <dbReference type="SAM" id="MobiDB-lite"/>
    </source>
</evidence>
<dbReference type="PANTHER" id="PTHR34706">
    <property type="entry name" value="SLR1338 PROTEIN"/>
    <property type="match status" value="1"/>
</dbReference>
<name>A0A1Y2D329_9FUNG</name>
<gene>
    <name evidence="2" type="ORF">BCR33DRAFT_778987</name>
</gene>
<keyword evidence="3" id="KW-1185">Reference proteome</keyword>
<accession>A0A1Y2D329</accession>
<dbReference type="OrthoDB" id="2142040at2759"/>
<evidence type="ECO:0000313" key="3">
    <source>
        <dbReference type="Proteomes" id="UP000193642"/>
    </source>
</evidence>
<sequence length="309" mass="33981">MAALPPKSKTDTDLPPEYTIEATTEALPPPISNDDARIAAFADLVSRHEISRLMAMKLRRLEAYDIAVIADDSGSMNTPSTQGQTDPFAPTKTRWDELKSTLAIVTDIAATLDPDGVDLYFLNRPPVRNIMGPCAALDAAFAQKPAGYTPITRVLRQVIREKWNREGKKLLILIATDGQPTTDSGELDKNGLKQLLMNERGGKGEIPVAFLACTDDDSEVDYLNEWDTRVLDLDVIDDYLTEKKQILRVQGNGFPFSRGDWVCKMLLGVIDKEVDGLDERRVGSETVGRGSTSKGNDGGDNLKKDCIIQ</sequence>
<dbReference type="InterPro" id="IPR036465">
    <property type="entry name" value="vWFA_dom_sf"/>
</dbReference>
<dbReference type="AlphaFoldDB" id="A0A1Y2D329"/>
<proteinExistence type="predicted"/>
<dbReference type="STRING" id="329046.A0A1Y2D329"/>
<dbReference type="Gene3D" id="3.40.50.410">
    <property type="entry name" value="von Willebrand factor, type A domain"/>
    <property type="match status" value="1"/>
</dbReference>
<evidence type="ECO:0000313" key="2">
    <source>
        <dbReference type="EMBL" id="ORY53617.1"/>
    </source>
</evidence>
<dbReference type="PANTHER" id="PTHR34706:SF1">
    <property type="entry name" value="VWFA DOMAIN-CONTAINING PROTEIN"/>
    <property type="match status" value="1"/>
</dbReference>